<evidence type="ECO:0000313" key="2">
    <source>
        <dbReference type="EMBL" id="KAL3779035.1"/>
    </source>
</evidence>
<reference evidence="2 3" key="1">
    <citation type="journal article" date="2020" name="G3 (Bethesda)">
        <title>Improved Reference Genome for Cyclotella cryptica CCMP332, a Model for Cell Wall Morphogenesis, Salinity Adaptation, and Lipid Production in Diatoms (Bacillariophyta).</title>
        <authorList>
            <person name="Roberts W.R."/>
            <person name="Downey K.M."/>
            <person name="Ruck E.C."/>
            <person name="Traller J.C."/>
            <person name="Alverson A.J."/>
        </authorList>
    </citation>
    <scope>NUCLEOTIDE SEQUENCE [LARGE SCALE GENOMIC DNA]</scope>
    <source>
        <strain evidence="2 3">CCMP332</strain>
    </source>
</reference>
<dbReference type="Pfam" id="PF01487">
    <property type="entry name" value="DHquinase_I"/>
    <property type="match status" value="1"/>
</dbReference>
<name>A0ABD3NSM5_9STRA</name>
<organism evidence="2 3">
    <name type="scientific">Cyclotella cryptica</name>
    <dbReference type="NCBI Taxonomy" id="29204"/>
    <lineage>
        <taxon>Eukaryota</taxon>
        <taxon>Sar</taxon>
        <taxon>Stramenopiles</taxon>
        <taxon>Ochrophyta</taxon>
        <taxon>Bacillariophyta</taxon>
        <taxon>Coscinodiscophyceae</taxon>
        <taxon>Thalassiosirophycidae</taxon>
        <taxon>Stephanodiscales</taxon>
        <taxon>Stephanodiscaceae</taxon>
        <taxon>Cyclotella</taxon>
    </lineage>
</organism>
<dbReference type="InterPro" id="IPR013785">
    <property type="entry name" value="Aldolase_TIM"/>
</dbReference>
<dbReference type="Pfam" id="PF08501">
    <property type="entry name" value="Shikimate_dh_N"/>
    <property type="match status" value="1"/>
</dbReference>
<gene>
    <name evidence="2" type="ORF">HJC23_011474</name>
</gene>
<dbReference type="PANTHER" id="PTHR21089:SF1">
    <property type="entry name" value="BIFUNCTIONAL 3-DEHYDROQUINATE DEHYDRATASE_SHIKIMATE DEHYDROGENASE, CHLOROPLASTIC"/>
    <property type="match status" value="1"/>
</dbReference>
<sequence length="915" mass="101034">MVSRDPGNIRLAPTALASSPSYIQIYSFVFALRANHTWKHDKSPITKSPDGNDLHAPSVVSHILRYARIIIYKQAIHKTSNAIQIRPRGTRHHSSLVEQHRSGFFRPRDKASQVQVRKLRQTYRTYRGVVFPRGERIATPGTVIERGFGGESKQEVASTVEKLERSQGAGLLSEQEDDDVSNVSSMQNLAGISLSALGLDDDGPFVLDSSLIGDLVRDKTLTLTSGVIVLDFNHPAFHSSEGYNAKEYEIDLVRALSSLAKQLYEEQGLLAVYVNVQPVDAGSMSEEAKERKKLVEKEVLIPFSDYELCIKNEGQSTDSSTVAQWSDMEWELQRIVARALLPSPVVGGTGTNSADLTMGLNTFFLSLSFPKVEDASPYVEEMCKDVDSMEYRVDLLSCSKDYLAQSAGNEDVKSDARFEILYQQQRLRSLCRPHAKRAPALPFGGASIIDDALPIVYTVRTAHQAGTWPDDKEGIQKMFELLELGLRSGVEVLDVESAWDASLTDKLLTKAQKRYTSLILGSHHVVGSEVTPDEAVNLFRQCRMNNRAHGGKVVLSINDDKDNKDQMAYEASLAAAKLDTPVIPNIGLVLGEHGSYSRIINPRFTPVTHECLPAKAAPGQLTAAEIMAARLLTGQIPSERYAILGHNIAYSVSPQMQGGAFAAVKLPHTYTRADVEKVEEFIEGPIWNDDNFGGCSVTIPHKQNIMPHVDVLTDAAKEIGSVNTVVVKKDKFGTRVLIGDNTDWRGIYNPLKRRLGDTPNGKTKFQKTALILGGGGTARAAAYAATKLGLEKIYFNRTPEKAEELAREFGGMVAKNLDKDSNSEGALGQYLNKTAVRFLLLSARFLLQQNFNFQTGCLQMIHYQSYSMLITSPIQRHYCFKLQKKDVMLYVGQRCCGNRELVSLSSGLEGLLLMG</sequence>
<dbReference type="SUPFAM" id="SSF51569">
    <property type="entry name" value="Aldolase"/>
    <property type="match status" value="1"/>
</dbReference>
<proteinExistence type="predicted"/>
<dbReference type="Gene3D" id="3.40.50.10860">
    <property type="entry name" value="Leucine Dehydrogenase, chain A, domain 1"/>
    <property type="match status" value="1"/>
</dbReference>
<dbReference type="AlphaFoldDB" id="A0ABD3NSM5"/>
<dbReference type="Gene3D" id="3.40.50.720">
    <property type="entry name" value="NAD(P)-binding Rossmann-like Domain"/>
    <property type="match status" value="1"/>
</dbReference>
<dbReference type="InterPro" id="IPR046346">
    <property type="entry name" value="Aminoacid_DH-like_N_sf"/>
</dbReference>
<dbReference type="CDD" id="cd00502">
    <property type="entry name" value="DHQase_I"/>
    <property type="match status" value="1"/>
</dbReference>
<dbReference type="InterPro" id="IPR022893">
    <property type="entry name" value="Shikimate_DH_fam"/>
</dbReference>
<dbReference type="PANTHER" id="PTHR21089">
    <property type="entry name" value="SHIKIMATE DEHYDROGENASE"/>
    <property type="match status" value="1"/>
</dbReference>
<keyword evidence="3" id="KW-1185">Reference proteome</keyword>
<dbReference type="Proteomes" id="UP001516023">
    <property type="component" value="Unassembled WGS sequence"/>
</dbReference>
<dbReference type="EMBL" id="JABMIG020000408">
    <property type="protein sequence ID" value="KAL3779035.1"/>
    <property type="molecule type" value="Genomic_DNA"/>
</dbReference>
<evidence type="ECO:0000259" key="1">
    <source>
        <dbReference type="Pfam" id="PF08501"/>
    </source>
</evidence>
<dbReference type="SUPFAM" id="SSF53223">
    <property type="entry name" value="Aminoacid dehydrogenase-like, N-terminal domain"/>
    <property type="match status" value="1"/>
</dbReference>
<accession>A0ABD3NSM5</accession>
<protein>
    <recommendedName>
        <fullName evidence="1">Shikimate dehydrogenase substrate binding N-terminal domain-containing protein</fullName>
    </recommendedName>
</protein>
<dbReference type="SUPFAM" id="SSF51735">
    <property type="entry name" value="NAD(P)-binding Rossmann-fold domains"/>
    <property type="match status" value="1"/>
</dbReference>
<dbReference type="InterPro" id="IPR036291">
    <property type="entry name" value="NAD(P)-bd_dom_sf"/>
</dbReference>
<evidence type="ECO:0000313" key="3">
    <source>
        <dbReference type="Proteomes" id="UP001516023"/>
    </source>
</evidence>
<dbReference type="InterPro" id="IPR001381">
    <property type="entry name" value="DHquinase_I"/>
</dbReference>
<comment type="caution">
    <text evidence="2">The sequence shown here is derived from an EMBL/GenBank/DDBJ whole genome shotgun (WGS) entry which is preliminary data.</text>
</comment>
<dbReference type="Gene3D" id="3.20.20.70">
    <property type="entry name" value="Aldolase class I"/>
    <property type="match status" value="1"/>
</dbReference>
<feature type="domain" description="Shikimate dehydrogenase substrate binding N-terminal" evidence="1">
    <location>
        <begin position="643"/>
        <end position="725"/>
    </location>
</feature>
<dbReference type="InterPro" id="IPR013708">
    <property type="entry name" value="Shikimate_DH-bd_N"/>
</dbReference>